<dbReference type="OrthoDB" id="146239at2759"/>
<name>A0A9W6Y1T4_9STRA</name>
<keyword evidence="3" id="KW-1185">Reference proteome</keyword>
<dbReference type="Proteomes" id="UP001165121">
    <property type="component" value="Unassembled WGS sequence"/>
</dbReference>
<dbReference type="AlphaFoldDB" id="A0A9W6Y1T4"/>
<accession>A0A9W6Y1T4</accession>
<organism evidence="2 3">
    <name type="scientific">Phytophthora fragariaefolia</name>
    <dbReference type="NCBI Taxonomy" id="1490495"/>
    <lineage>
        <taxon>Eukaryota</taxon>
        <taxon>Sar</taxon>
        <taxon>Stramenopiles</taxon>
        <taxon>Oomycota</taxon>
        <taxon>Peronosporomycetes</taxon>
        <taxon>Peronosporales</taxon>
        <taxon>Peronosporaceae</taxon>
        <taxon>Phytophthora</taxon>
    </lineage>
</organism>
<sequence length="139" mass="14656">MGSRPGAGPPAPTSSVTRVIRATSQGSGASHECAAPGEHAPHGSGDLRSGLEGLVRLRAPENGRGFPMFVEAVGPAVALQQEDMRLFRDRLYAIKIALDLGSGGQAAAQSGKQGDLEGLRAEIQSLRHEIRDLHDRVDR</sequence>
<dbReference type="EMBL" id="BSXT01002729">
    <property type="protein sequence ID" value="GMF50590.1"/>
    <property type="molecule type" value="Genomic_DNA"/>
</dbReference>
<evidence type="ECO:0000313" key="3">
    <source>
        <dbReference type="Proteomes" id="UP001165121"/>
    </source>
</evidence>
<evidence type="ECO:0000256" key="1">
    <source>
        <dbReference type="SAM" id="MobiDB-lite"/>
    </source>
</evidence>
<comment type="caution">
    <text evidence="2">The sequence shown here is derived from an EMBL/GenBank/DDBJ whole genome shotgun (WGS) entry which is preliminary data.</text>
</comment>
<feature type="region of interest" description="Disordered" evidence="1">
    <location>
        <begin position="22"/>
        <end position="49"/>
    </location>
</feature>
<reference evidence="2" key="1">
    <citation type="submission" date="2023-04" db="EMBL/GenBank/DDBJ databases">
        <title>Phytophthora fragariaefolia NBRC 109709.</title>
        <authorList>
            <person name="Ichikawa N."/>
            <person name="Sato H."/>
            <person name="Tonouchi N."/>
        </authorList>
    </citation>
    <scope>NUCLEOTIDE SEQUENCE</scope>
    <source>
        <strain evidence="2">NBRC 109709</strain>
    </source>
</reference>
<protein>
    <submittedName>
        <fullName evidence="2">Unnamed protein product</fullName>
    </submittedName>
</protein>
<proteinExistence type="predicted"/>
<gene>
    <name evidence="2" type="ORF">Pfra01_002022400</name>
</gene>
<evidence type="ECO:0000313" key="2">
    <source>
        <dbReference type="EMBL" id="GMF50590.1"/>
    </source>
</evidence>